<feature type="domain" description="Glycosyltransferase 2-like" evidence="4">
    <location>
        <begin position="4"/>
        <end position="115"/>
    </location>
</feature>
<evidence type="ECO:0000256" key="1">
    <source>
        <dbReference type="ARBA" id="ARBA00006739"/>
    </source>
</evidence>
<dbReference type="SUPFAM" id="SSF53448">
    <property type="entry name" value="Nucleotide-diphospho-sugar transferases"/>
    <property type="match status" value="1"/>
</dbReference>
<dbReference type="EMBL" id="UFSX01000001">
    <property type="protein sequence ID" value="SUV28753.1"/>
    <property type="molecule type" value="Genomic_DNA"/>
</dbReference>
<dbReference type="GO" id="GO:0016757">
    <property type="term" value="F:glycosyltransferase activity"/>
    <property type="evidence" value="ECO:0007669"/>
    <property type="project" value="UniProtKB-KW"/>
</dbReference>
<protein>
    <submittedName>
        <fullName evidence="5">Family 2 glycosyl transferase</fullName>
        <ecNumber evidence="5">2.4.1.-</ecNumber>
    </submittedName>
</protein>
<evidence type="ECO:0000313" key="6">
    <source>
        <dbReference type="Proteomes" id="UP000254424"/>
    </source>
</evidence>
<accession>A0A380YJN9</accession>
<dbReference type="GeneID" id="93070644"/>
<name>A0A380YJN9_9BACE</name>
<keyword evidence="2 5" id="KW-0328">Glycosyltransferase</keyword>
<keyword evidence="3 5" id="KW-0808">Transferase</keyword>
<dbReference type="RefSeq" id="WP_004289861.1">
    <property type="nucleotide sequence ID" value="NZ_CABKNQ010000019.1"/>
</dbReference>
<dbReference type="Gene3D" id="3.90.550.10">
    <property type="entry name" value="Spore Coat Polysaccharide Biosynthesis Protein SpsA, Chain A"/>
    <property type="match status" value="1"/>
</dbReference>
<dbReference type="OrthoDB" id="9771846at2"/>
<evidence type="ECO:0000256" key="3">
    <source>
        <dbReference type="ARBA" id="ARBA00022679"/>
    </source>
</evidence>
<dbReference type="Proteomes" id="UP000254424">
    <property type="component" value="Unassembled WGS sequence"/>
</dbReference>
<evidence type="ECO:0000256" key="2">
    <source>
        <dbReference type="ARBA" id="ARBA00022676"/>
    </source>
</evidence>
<dbReference type="PANTHER" id="PTHR43179">
    <property type="entry name" value="RHAMNOSYLTRANSFERASE WBBL"/>
    <property type="match status" value="1"/>
</dbReference>
<dbReference type="InterPro" id="IPR029044">
    <property type="entry name" value="Nucleotide-diphossugar_trans"/>
</dbReference>
<proteinExistence type="inferred from homology"/>
<dbReference type="InterPro" id="IPR001173">
    <property type="entry name" value="Glyco_trans_2-like"/>
</dbReference>
<reference evidence="5 6" key="1">
    <citation type="submission" date="2018-06" db="EMBL/GenBank/DDBJ databases">
        <authorList>
            <consortium name="Pathogen Informatics"/>
            <person name="Doyle S."/>
        </authorList>
    </citation>
    <scope>NUCLEOTIDE SEQUENCE [LARGE SCALE GENOMIC DNA]</scope>
    <source>
        <strain evidence="5 6">NCTC11155</strain>
    </source>
</reference>
<dbReference type="PANTHER" id="PTHR43179:SF12">
    <property type="entry name" value="GALACTOFURANOSYLTRANSFERASE GLFT2"/>
    <property type="match status" value="1"/>
</dbReference>
<gene>
    <name evidence="5" type="ORF">NCTC11155_00706</name>
</gene>
<dbReference type="Pfam" id="PF00535">
    <property type="entry name" value="Glycos_transf_2"/>
    <property type="match status" value="1"/>
</dbReference>
<dbReference type="EC" id="2.4.1.-" evidence="5"/>
<organism evidence="5 6">
    <name type="scientific">Bacteroides eggerthii</name>
    <dbReference type="NCBI Taxonomy" id="28111"/>
    <lineage>
        <taxon>Bacteria</taxon>
        <taxon>Pseudomonadati</taxon>
        <taxon>Bacteroidota</taxon>
        <taxon>Bacteroidia</taxon>
        <taxon>Bacteroidales</taxon>
        <taxon>Bacteroidaceae</taxon>
        <taxon>Bacteroides</taxon>
    </lineage>
</organism>
<comment type="similarity">
    <text evidence="1">Belongs to the glycosyltransferase 2 family.</text>
</comment>
<dbReference type="STRING" id="483216.BACEGG_01566"/>
<evidence type="ECO:0000259" key="4">
    <source>
        <dbReference type="Pfam" id="PF00535"/>
    </source>
</evidence>
<dbReference type="AlphaFoldDB" id="A0A380YJN9"/>
<sequence>MDVSIIIVNYKTCSLVEACIESILKNTFDIKYEIIVVDNASEDGSIDYLKPKFPDVIFIESESNLGFGGANNLGLEVAKGEYFFFLNSDTIVLENILLDLLVQYKRLQQEEKIGALGYFLLDRNNNINYTNSFGNFPTLKSFLRDAISHLLKRSKRAAVHYAKQNGCIDVDYIIGADLFVSRKVIEDIGTFDTNFFMYWEEVDLQKRMSNNGYKRKILSKGKLIHLEGMSTQKKVSLFRKKMYHTSLCYYFSKHRPLIETVILKILFLGFSLRLLTKERNGDLGKYWRSILNNKLQ</sequence>
<dbReference type="CDD" id="cd04186">
    <property type="entry name" value="GT_2_like_c"/>
    <property type="match status" value="1"/>
</dbReference>
<evidence type="ECO:0000313" key="5">
    <source>
        <dbReference type="EMBL" id="SUV28753.1"/>
    </source>
</evidence>